<evidence type="ECO:0000256" key="1">
    <source>
        <dbReference type="SAM" id="MobiDB-lite"/>
    </source>
</evidence>
<sequence>MIIDKPEILDTPPVQPDAEAPPSYDLVTAPSSSRPQPPRSTGVAPSPVSPRQTAPVSPVGFAGPSLPAPQGSAGPSKQRRGWLGSYFSGTFKTDQEIRSTVLNLV</sequence>
<dbReference type="HOGENOM" id="CLU_2236171_0_0_1"/>
<protein>
    <submittedName>
        <fullName evidence="2">Uncharacterized protein</fullName>
    </submittedName>
</protein>
<keyword evidence="3" id="KW-1185">Reference proteome</keyword>
<evidence type="ECO:0000313" key="2">
    <source>
        <dbReference type="EMBL" id="KDQ12123.1"/>
    </source>
</evidence>
<dbReference type="EMBL" id="KL198052">
    <property type="protein sequence ID" value="KDQ12123.1"/>
    <property type="molecule type" value="Genomic_DNA"/>
</dbReference>
<organism evidence="2 3">
    <name type="scientific">Botryobasidium botryosum (strain FD-172 SS1)</name>
    <dbReference type="NCBI Taxonomy" id="930990"/>
    <lineage>
        <taxon>Eukaryota</taxon>
        <taxon>Fungi</taxon>
        <taxon>Dikarya</taxon>
        <taxon>Basidiomycota</taxon>
        <taxon>Agaricomycotina</taxon>
        <taxon>Agaricomycetes</taxon>
        <taxon>Cantharellales</taxon>
        <taxon>Botryobasidiaceae</taxon>
        <taxon>Botryobasidium</taxon>
    </lineage>
</organism>
<feature type="region of interest" description="Disordered" evidence="1">
    <location>
        <begin position="1"/>
        <end position="82"/>
    </location>
</feature>
<dbReference type="AlphaFoldDB" id="A0A067M8L3"/>
<accession>A0A067M8L3</accession>
<dbReference type="InParanoid" id="A0A067M8L3"/>
<proteinExistence type="predicted"/>
<gene>
    <name evidence="2" type="ORF">BOTBODRAFT_34740</name>
</gene>
<name>A0A067M8L3_BOTB1</name>
<evidence type="ECO:0000313" key="3">
    <source>
        <dbReference type="Proteomes" id="UP000027195"/>
    </source>
</evidence>
<dbReference type="Proteomes" id="UP000027195">
    <property type="component" value="Unassembled WGS sequence"/>
</dbReference>
<reference evidence="3" key="1">
    <citation type="journal article" date="2014" name="Proc. Natl. Acad. Sci. U.S.A.">
        <title>Extensive sampling of basidiomycete genomes demonstrates inadequacy of the white-rot/brown-rot paradigm for wood decay fungi.</title>
        <authorList>
            <person name="Riley R."/>
            <person name="Salamov A.A."/>
            <person name="Brown D.W."/>
            <person name="Nagy L.G."/>
            <person name="Floudas D."/>
            <person name="Held B.W."/>
            <person name="Levasseur A."/>
            <person name="Lombard V."/>
            <person name="Morin E."/>
            <person name="Otillar R."/>
            <person name="Lindquist E.A."/>
            <person name="Sun H."/>
            <person name="LaButti K.M."/>
            <person name="Schmutz J."/>
            <person name="Jabbour D."/>
            <person name="Luo H."/>
            <person name="Baker S.E."/>
            <person name="Pisabarro A.G."/>
            <person name="Walton J.D."/>
            <person name="Blanchette R.A."/>
            <person name="Henrissat B."/>
            <person name="Martin F."/>
            <person name="Cullen D."/>
            <person name="Hibbett D.S."/>
            <person name="Grigoriev I.V."/>
        </authorList>
    </citation>
    <scope>NUCLEOTIDE SEQUENCE [LARGE SCALE GENOMIC DNA]</scope>
    <source>
        <strain evidence="3">FD-172 SS1</strain>
    </source>
</reference>